<dbReference type="EMBL" id="ACQT01000012">
    <property type="protein sequence ID" value="EER61670.1"/>
    <property type="molecule type" value="Genomic_DNA"/>
</dbReference>
<sequence>MRKISPQDIRDDFQKQLADLTNFYRAGTSALISEKDQSTLTEHSLLACAVAWEGFISDMFIGYINVDPTRFKQHLEDSFAEHLQTQEKSKRVFEAFGKLQFPAHLSKAEVQSLANNTGNNITFPNFADLEERSKRWLVKQHADNFKALSKPQKALVDAVIGLRNHVAHRSHRSGEAMNGLLAAGALHTTGIKRGANNVNNVGAWLKASPVGCNESRIEMIIKALGVIGASC</sequence>
<keyword evidence="2" id="KW-1185">Reference proteome</keyword>
<reference evidence="1 2" key="1">
    <citation type="submission" date="2009-05" db="EMBL/GenBank/DDBJ databases">
        <title>The draft genome of Acidovorax delafieldii 2AN.</title>
        <authorList>
            <consortium name="US DOE Joint Genome Institute (JGI-PGF)"/>
            <person name="Lucas S."/>
            <person name="Copeland A."/>
            <person name="Lapidus A."/>
            <person name="Glavina del Rio T."/>
            <person name="Tice H."/>
            <person name="Bruce D."/>
            <person name="Goodwin L."/>
            <person name="Pitluck S."/>
            <person name="Larimer F."/>
            <person name="Land M.L."/>
            <person name="Hauser L."/>
            <person name="Shelobolina E.S."/>
            <person name="Picardal F."/>
            <person name="Roden E."/>
            <person name="Emerson D."/>
        </authorList>
    </citation>
    <scope>NUCLEOTIDE SEQUENCE [LARGE SCALE GENOMIC DNA]</scope>
    <source>
        <strain evidence="1 2">2AN</strain>
    </source>
</reference>
<organism evidence="1 2">
    <name type="scientific">Acidovorax delafieldii 2AN</name>
    <dbReference type="NCBI Taxonomy" id="573060"/>
    <lineage>
        <taxon>Bacteria</taxon>
        <taxon>Pseudomonadati</taxon>
        <taxon>Pseudomonadota</taxon>
        <taxon>Betaproteobacteria</taxon>
        <taxon>Burkholderiales</taxon>
        <taxon>Comamonadaceae</taxon>
        <taxon>Acidovorax</taxon>
    </lineage>
</organism>
<dbReference type="AlphaFoldDB" id="C5T1K2"/>
<comment type="caution">
    <text evidence="1">The sequence shown here is derived from an EMBL/GenBank/DDBJ whole genome shotgun (WGS) entry which is preliminary data.</text>
</comment>
<name>C5T1K2_ACIDE</name>
<accession>C5T1K2</accession>
<dbReference type="OrthoDB" id="9134467at2"/>
<evidence type="ECO:0008006" key="3">
    <source>
        <dbReference type="Google" id="ProtNLM"/>
    </source>
</evidence>
<evidence type="ECO:0000313" key="1">
    <source>
        <dbReference type="EMBL" id="EER61670.1"/>
    </source>
</evidence>
<gene>
    <name evidence="1" type="ORF">AcdelDRAFT_0782</name>
</gene>
<evidence type="ECO:0000313" key="2">
    <source>
        <dbReference type="Proteomes" id="UP000003856"/>
    </source>
</evidence>
<protein>
    <recommendedName>
        <fullName evidence="3">RiboL-PSP-HEPN domain-containing protein</fullName>
    </recommendedName>
</protein>
<dbReference type="Proteomes" id="UP000003856">
    <property type="component" value="Unassembled WGS sequence"/>
</dbReference>
<dbReference type="PATRIC" id="fig|573060.9.peg.4437"/>
<dbReference type="RefSeq" id="WP_005793591.1">
    <property type="nucleotide sequence ID" value="NZ_ACQT01000012.1"/>
</dbReference>
<proteinExistence type="predicted"/>